<gene>
    <name evidence="3" type="ORF">DFH08DRAFT_1000729</name>
</gene>
<dbReference type="EMBL" id="JARIHO010000017">
    <property type="protein sequence ID" value="KAJ7348716.1"/>
    <property type="molecule type" value="Genomic_DNA"/>
</dbReference>
<keyword evidence="1" id="KW-0175">Coiled coil</keyword>
<name>A0AAD7ESM2_9AGAR</name>
<comment type="caution">
    <text evidence="3">The sequence shown here is derived from an EMBL/GenBank/DDBJ whole genome shotgun (WGS) entry which is preliminary data.</text>
</comment>
<feature type="region of interest" description="Disordered" evidence="2">
    <location>
        <begin position="519"/>
        <end position="560"/>
    </location>
</feature>
<proteinExistence type="predicted"/>
<feature type="compositionally biased region" description="Polar residues" evidence="2">
    <location>
        <begin position="238"/>
        <end position="259"/>
    </location>
</feature>
<organism evidence="3 4">
    <name type="scientific">Mycena albidolilacea</name>
    <dbReference type="NCBI Taxonomy" id="1033008"/>
    <lineage>
        <taxon>Eukaryota</taxon>
        <taxon>Fungi</taxon>
        <taxon>Dikarya</taxon>
        <taxon>Basidiomycota</taxon>
        <taxon>Agaricomycotina</taxon>
        <taxon>Agaricomycetes</taxon>
        <taxon>Agaricomycetidae</taxon>
        <taxon>Agaricales</taxon>
        <taxon>Marasmiineae</taxon>
        <taxon>Mycenaceae</taxon>
        <taxon>Mycena</taxon>
    </lineage>
</organism>
<feature type="region of interest" description="Disordered" evidence="2">
    <location>
        <begin position="698"/>
        <end position="730"/>
    </location>
</feature>
<evidence type="ECO:0000313" key="3">
    <source>
        <dbReference type="EMBL" id="KAJ7348716.1"/>
    </source>
</evidence>
<feature type="region of interest" description="Disordered" evidence="2">
    <location>
        <begin position="95"/>
        <end position="123"/>
    </location>
</feature>
<evidence type="ECO:0000256" key="2">
    <source>
        <dbReference type="SAM" id="MobiDB-lite"/>
    </source>
</evidence>
<feature type="region of interest" description="Disordered" evidence="2">
    <location>
        <begin position="199"/>
        <end position="259"/>
    </location>
</feature>
<dbReference type="Proteomes" id="UP001218218">
    <property type="component" value="Unassembled WGS sequence"/>
</dbReference>
<keyword evidence="4" id="KW-1185">Reference proteome</keyword>
<feature type="compositionally biased region" description="Polar residues" evidence="2">
    <location>
        <begin position="201"/>
        <end position="216"/>
    </location>
</feature>
<feature type="coiled-coil region" evidence="1">
    <location>
        <begin position="333"/>
        <end position="374"/>
    </location>
</feature>
<evidence type="ECO:0000313" key="4">
    <source>
        <dbReference type="Proteomes" id="UP001218218"/>
    </source>
</evidence>
<feature type="compositionally biased region" description="Basic residues" evidence="2">
    <location>
        <begin position="550"/>
        <end position="560"/>
    </location>
</feature>
<accession>A0AAD7ESM2</accession>
<feature type="region of interest" description="Disordered" evidence="2">
    <location>
        <begin position="650"/>
        <end position="675"/>
    </location>
</feature>
<reference evidence="3" key="1">
    <citation type="submission" date="2023-03" db="EMBL/GenBank/DDBJ databases">
        <title>Massive genome expansion in bonnet fungi (Mycena s.s.) driven by repeated elements and novel gene families across ecological guilds.</title>
        <authorList>
            <consortium name="Lawrence Berkeley National Laboratory"/>
            <person name="Harder C.B."/>
            <person name="Miyauchi S."/>
            <person name="Viragh M."/>
            <person name="Kuo A."/>
            <person name="Thoen E."/>
            <person name="Andreopoulos B."/>
            <person name="Lu D."/>
            <person name="Skrede I."/>
            <person name="Drula E."/>
            <person name="Henrissat B."/>
            <person name="Morin E."/>
            <person name="Kohler A."/>
            <person name="Barry K."/>
            <person name="LaButti K."/>
            <person name="Morin E."/>
            <person name="Salamov A."/>
            <person name="Lipzen A."/>
            <person name="Mereny Z."/>
            <person name="Hegedus B."/>
            <person name="Baldrian P."/>
            <person name="Stursova M."/>
            <person name="Weitz H."/>
            <person name="Taylor A."/>
            <person name="Grigoriev I.V."/>
            <person name="Nagy L.G."/>
            <person name="Martin F."/>
            <person name="Kauserud H."/>
        </authorList>
    </citation>
    <scope>NUCLEOTIDE SEQUENCE</scope>
    <source>
        <strain evidence="3">CBHHK002</strain>
    </source>
</reference>
<protein>
    <submittedName>
        <fullName evidence="3">Uncharacterized protein</fullName>
    </submittedName>
</protein>
<evidence type="ECO:0000256" key="1">
    <source>
        <dbReference type="SAM" id="Coils"/>
    </source>
</evidence>
<feature type="compositionally biased region" description="Acidic residues" evidence="2">
    <location>
        <begin position="721"/>
        <end position="730"/>
    </location>
</feature>
<sequence length="730" mass="81460">MSSALVQFRMFCSRTWDTGGTEQCNSVARVLSIVALDLLVLEVMLSWKEVKGKPKKRPRDQKRVASLSPIPLFPLPVSPILAYYRLKSTPNVVPEEASSIQDRKNASTTENPAALSGQRKKQRLESTSNFLDLFTSSETQPETQPLEELPPNVYRQLPENEMTYAYTPTLSVSQLEAQTSSAGPAPSSHPFHLFLLDPTLRDSTPSSDFPNNTEAGPSNAMVINPTPTLPPQPPRYQKSVSGASSRSTAPISSIESDSSPLAIRHSTPTMPHPSTSAALIAAPRFSTPHASNSAVPHPQAPMSIPKAVTDKLVHQETRIMGLEARIDQDGRLIAALQTSEARLQHEIDDLDNENTQLLQKLQNVEAVLDQQTRDIDHLFSLLEQKPSAQVPPDADKTKKPRDNVFNTAVRKLFLLAMGLGKKGSTLKDAALLKPSTAGGGYIRDTETSNGKLLRPDWNVTFTDNSVWHSRTVKWVRQTMKTQFSAAMIDEKSDDAILDRLSTVFRNIVQAYNILQRESKAKKNAKDPTVPEDDGDLPADNKMPDDAAARRAGRRKSRKTRKCDERIMVLQNSGIQLHPHYAFFLQLAYQSTDESDQSALSIPTPTPRKLMKCPHHQRASRGRHGHPYIAQTRLFNREVATIERYVLNHRVEQERKNGPAQSAPHPRIPGDWKDTPLPRLGATKLRILRPCIHVEWLADNEDQDVPSRIQEEEMESQGIERADEDADDERD</sequence>
<dbReference type="AlphaFoldDB" id="A0AAD7ESM2"/>